<name>A0AAW0UDC7_SCYPA</name>
<feature type="compositionally biased region" description="Polar residues" evidence="1">
    <location>
        <begin position="85"/>
        <end position="97"/>
    </location>
</feature>
<dbReference type="Proteomes" id="UP001487740">
    <property type="component" value="Unassembled WGS sequence"/>
</dbReference>
<keyword evidence="3" id="KW-1185">Reference proteome</keyword>
<accession>A0AAW0UDC7</accession>
<comment type="caution">
    <text evidence="2">The sequence shown here is derived from an EMBL/GenBank/DDBJ whole genome shotgun (WGS) entry which is preliminary data.</text>
</comment>
<organism evidence="2 3">
    <name type="scientific">Scylla paramamosain</name>
    <name type="common">Mud crab</name>
    <dbReference type="NCBI Taxonomy" id="85552"/>
    <lineage>
        <taxon>Eukaryota</taxon>
        <taxon>Metazoa</taxon>
        <taxon>Ecdysozoa</taxon>
        <taxon>Arthropoda</taxon>
        <taxon>Crustacea</taxon>
        <taxon>Multicrustacea</taxon>
        <taxon>Malacostraca</taxon>
        <taxon>Eumalacostraca</taxon>
        <taxon>Eucarida</taxon>
        <taxon>Decapoda</taxon>
        <taxon>Pleocyemata</taxon>
        <taxon>Brachyura</taxon>
        <taxon>Eubrachyura</taxon>
        <taxon>Portunoidea</taxon>
        <taxon>Portunidae</taxon>
        <taxon>Portuninae</taxon>
        <taxon>Scylla</taxon>
    </lineage>
</organism>
<evidence type="ECO:0000313" key="3">
    <source>
        <dbReference type="Proteomes" id="UP001487740"/>
    </source>
</evidence>
<proteinExistence type="predicted"/>
<protein>
    <submittedName>
        <fullName evidence="2">Uncharacterized protein</fullName>
    </submittedName>
</protein>
<dbReference type="AlphaFoldDB" id="A0AAW0UDC7"/>
<evidence type="ECO:0000256" key="1">
    <source>
        <dbReference type="SAM" id="MobiDB-lite"/>
    </source>
</evidence>
<evidence type="ECO:0000313" key="2">
    <source>
        <dbReference type="EMBL" id="KAK8397343.1"/>
    </source>
</evidence>
<gene>
    <name evidence="2" type="ORF">O3P69_004803</name>
</gene>
<reference evidence="2 3" key="1">
    <citation type="submission" date="2023-03" db="EMBL/GenBank/DDBJ databases">
        <title>High-quality genome of Scylla paramamosain provides insights in environmental adaptation.</title>
        <authorList>
            <person name="Zhang L."/>
        </authorList>
    </citation>
    <scope>NUCLEOTIDE SEQUENCE [LARGE SCALE GENOMIC DNA]</scope>
    <source>
        <strain evidence="2">LZ_2023a</strain>
        <tissue evidence="2">Muscle</tissue>
    </source>
</reference>
<dbReference type="EMBL" id="JARAKH010000014">
    <property type="protein sequence ID" value="KAK8397343.1"/>
    <property type="molecule type" value="Genomic_DNA"/>
</dbReference>
<feature type="compositionally biased region" description="Low complexity" evidence="1">
    <location>
        <begin position="58"/>
        <end position="72"/>
    </location>
</feature>
<feature type="region of interest" description="Disordered" evidence="1">
    <location>
        <begin position="45"/>
        <end position="116"/>
    </location>
</feature>
<sequence>MSRRVSNASPLVTCASGQVRDAGGNALINVPAKIQVAASPRHFQALPGIPTSGFPLVAPSQPHATPTTHTTAPPQPDTAHHSPDTAHSSQTQPTTAHHSPPQPDTAHHSPYKNHVM</sequence>